<dbReference type="Proteomes" id="UP000054485">
    <property type="component" value="Unassembled WGS sequence"/>
</dbReference>
<name>A0A0C9Z684_9AGAM</name>
<dbReference type="InParanoid" id="A0A0C9Z684"/>
<reference evidence="1 2" key="1">
    <citation type="submission" date="2014-04" db="EMBL/GenBank/DDBJ databases">
        <authorList>
            <consortium name="DOE Joint Genome Institute"/>
            <person name="Kuo A."/>
            <person name="Ruytinx J."/>
            <person name="Rineau F."/>
            <person name="Colpaert J."/>
            <person name="Kohler A."/>
            <person name="Nagy L.G."/>
            <person name="Floudas D."/>
            <person name="Copeland A."/>
            <person name="Barry K.W."/>
            <person name="Cichocki N."/>
            <person name="Veneault-Fourrey C."/>
            <person name="LaButti K."/>
            <person name="Lindquist E.A."/>
            <person name="Lipzen A."/>
            <person name="Lundell T."/>
            <person name="Morin E."/>
            <person name="Murat C."/>
            <person name="Sun H."/>
            <person name="Tunlid A."/>
            <person name="Henrissat B."/>
            <person name="Grigoriev I.V."/>
            <person name="Hibbett D.S."/>
            <person name="Martin F."/>
            <person name="Nordberg H.P."/>
            <person name="Cantor M.N."/>
            <person name="Hua S.X."/>
        </authorList>
    </citation>
    <scope>NUCLEOTIDE SEQUENCE [LARGE SCALE GENOMIC DNA]</scope>
    <source>
        <strain evidence="1 2">UH-Slu-Lm8-n1</strain>
    </source>
</reference>
<dbReference type="HOGENOM" id="CLU_2005432_0_0_1"/>
<reference evidence="2" key="2">
    <citation type="submission" date="2015-01" db="EMBL/GenBank/DDBJ databases">
        <title>Evolutionary Origins and Diversification of the Mycorrhizal Mutualists.</title>
        <authorList>
            <consortium name="DOE Joint Genome Institute"/>
            <consortium name="Mycorrhizal Genomics Consortium"/>
            <person name="Kohler A."/>
            <person name="Kuo A."/>
            <person name="Nagy L.G."/>
            <person name="Floudas D."/>
            <person name="Copeland A."/>
            <person name="Barry K.W."/>
            <person name="Cichocki N."/>
            <person name="Veneault-Fourrey C."/>
            <person name="LaButti K."/>
            <person name="Lindquist E.A."/>
            <person name="Lipzen A."/>
            <person name="Lundell T."/>
            <person name="Morin E."/>
            <person name="Murat C."/>
            <person name="Riley R."/>
            <person name="Ohm R."/>
            <person name="Sun H."/>
            <person name="Tunlid A."/>
            <person name="Henrissat B."/>
            <person name="Grigoriev I.V."/>
            <person name="Hibbett D.S."/>
            <person name="Martin F."/>
        </authorList>
    </citation>
    <scope>NUCLEOTIDE SEQUENCE [LARGE SCALE GENOMIC DNA]</scope>
    <source>
        <strain evidence="2">UH-Slu-Lm8-n1</strain>
    </source>
</reference>
<keyword evidence="2" id="KW-1185">Reference proteome</keyword>
<accession>A0A0C9Z684</accession>
<evidence type="ECO:0000313" key="1">
    <source>
        <dbReference type="EMBL" id="KIK32970.1"/>
    </source>
</evidence>
<sequence>MPCAVWSMLMVPVRYWRYLSDPRCYPCGTLTVCTTSTTDSHGAERGSAVRSVASVSLITVTIDHFSLQGSGIIPVCCLTSCAARENPVNRWMQNVEAQEKLQVFFRYRASSALTVFDFSREIPN</sequence>
<dbReference type="AlphaFoldDB" id="A0A0C9Z684"/>
<organism evidence="1 2">
    <name type="scientific">Suillus luteus UH-Slu-Lm8-n1</name>
    <dbReference type="NCBI Taxonomy" id="930992"/>
    <lineage>
        <taxon>Eukaryota</taxon>
        <taxon>Fungi</taxon>
        <taxon>Dikarya</taxon>
        <taxon>Basidiomycota</taxon>
        <taxon>Agaricomycotina</taxon>
        <taxon>Agaricomycetes</taxon>
        <taxon>Agaricomycetidae</taxon>
        <taxon>Boletales</taxon>
        <taxon>Suillineae</taxon>
        <taxon>Suillaceae</taxon>
        <taxon>Suillus</taxon>
    </lineage>
</organism>
<gene>
    <name evidence="1" type="ORF">CY34DRAFT_742494</name>
</gene>
<dbReference type="EMBL" id="KN836062">
    <property type="protein sequence ID" value="KIK32970.1"/>
    <property type="molecule type" value="Genomic_DNA"/>
</dbReference>
<evidence type="ECO:0000313" key="2">
    <source>
        <dbReference type="Proteomes" id="UP000054485"/>
    </source>
</evidence>
<proteinExistence type="predicted"/>
<protein>
    <submittedName>
        <fullName evidence="1">Uncharacterized protein</fullName>
    </submittedName>
</protein>